<dbReference type="Pfam" id="PF01055">
    <property type="entry name" value="Glyco_hydro_31_2nd"/>
    <property type="match status" value="1"/>
</dbReference>
<dbReference type="InterPro" id="IPR017853">
    <property type="entry name" value="GH"/>
</dbReference>
<dbReference type="SUPFAM" id="SSF51445">
    <property type="entry name" value="(Trans)glycosidases"/>
    <property type="match status" value="1"/>
</dbReference>
<comment type="similarity">
    <text evidence="1 4">Belongs to the glycosyl hydrolase 31 family.</text>
</comment>
<evidence type="ECO:0000256" key="5">
    <source>
        <dbReference type="SAM" id="SignalP"/>
    </source>
</evidence>
<evidence type="ECO:0000256" key="2">
    <source>
        <dbReference type="ARBA" id="ARBA00022801"/>
    </source>
</evidence>
<name>A0A210PJA2_MIZYE</name>
<dbReference type="PANTHER" id="PTHR43053">
    <property type="entry name" value="GLYCOSIDASE FAMILY 31"/>
    <property type="match status" value="1"/>
</dbReference>
<dbReference type="Pfam" id="PF21365">
    <property type="entry name" value="Glyco_hydro_31_3rd"/>
    <property type="match status" value="1"/>
</dbReference>
<feature type="chain" id="PRO_5013369818" description="Family 31 glucosidase KIAA1161" evidence="5">
    <location>
        <begin position="18"/>
        <end position="662"/>
    </location>
</feature>
<gene>
    <name evidence="8" type="ORF">KP79_PYT03104</name>
</gene>
<dbReference type="GO" id="GO:0004553">
    <property type="term" value="F:hydrolase activity, hydrolyzing O-glycosyl compounds"/>
    <property type="evidence" value="ECO:0007669"/>
    <property type="project" value="InterPro"/>
</dbReference>
<accession>A0A210PJA2</accession>
<evidence type="ECO:0000259" key="6">
    <source>
        <dbReference type="Pfam" id="PF01055"/>
    </source>
</evidence>
<evidence type="ECO:0000256" key="1">
    <source>
        <dbReference type="ARBA" id="ARBA00007806"/>
    </source>
</evidence>
<keyword evidence="9" id="KW-1185">Reference proteome</keyword>
<dbReference type="OrthoDB" id="10070917at2759"/>
<keyword evidence="3 4" id="KW-0326">Glycosidase</keyword>
<keyword evidence="2 4" id="KW-0378">Hydrolase</keyword>
<proteinExistence type="inferred from homology"/>
<protein>
    <recommendedName>
        <fullName evidence="10">Family 31 glucosidase KIAA1161</fullName>
    </recommendedName>
</protein>
<dbReference type="GO" id="GO:0005975">
    <property type="term" value="P:carbohydrate metabolic process"/>
    <property type="evidence" value="ECO:0007669"/>
    <property type="project" value="InterPro"/>
</dbReference>
<evidence type="ECO:0000313" key="8">
    <source>
        <dbReference type="EMBL" id="OWF36565.1"/>
    </source>
</evidence>
<evidence type="ECO:0000313" key="9">
    <source>
        <dbReference type="Proteomes" id="UP000242188"/>
    </source>
</evidence>
<organism evidence="8 9">
    <name type="scientific">Mizuhopecten yessoensis</name>
    <name type="common">Japanese scallop</name>
    <name type="synonym">Patinopecten yessoensis</name>
    <dbReference type="NCBI Taxonomy" id="6573"/>
    <lineage>
        <taxon>Eukaryota</taxon>
        <taxon>Metazoa</taxon>
        <taxon>Spiralia</taxon>
        <taxon>Lophotrochozoa</taxon>
        <taxon>Mollusca</taxon>
        <taxon>Bivalvia</taxon>
        <taxon>Autobranchia</taxon>
        <taxon>Pteriomorphia</taxon>
        <taxon>Pectinida</taxon>
        <taxon>Pectinoidea</taxon>
        <taxon>Pectinidae</taxon>
        <taxon>Mizuhopecten</taxon>
    </lineage>
</organism>
<dbReference type="Proteomes" id="UP000242188">
    <property type="component" value="Unassembled WGS sequence"/>
</dbReference>
<dbReference type="InterPro" id="IPR048395">
    <property type="entry name" value="Glyco_hydro_31_C"/>
</dbReference>
<feature type="domain" description="Glycoside hydrolase family 31 TIM barrel" evidence="6">
    <location>
        <begin position="264"/>
        <end position="557"/>
    </location>
</feature>
<reference evidence="8 9" key="1">
    <citation type="journal article" date="2017" name="Nat. Ecol. Evol.">
        <title>Scallop genome provides insights into evolution of bilaterian karyotype and development.</title>
        <authorList>
            <person name="Wang S."/>
            <person name="Zhang J."/>
            <person name="Jiao W."/>
            <person name="Li J."/>
            <person name="Xun X."/>
            <person name="Sun Y."/>
            <person name="Guo X."/>
            <person name="Huan P."/>
            <person name="Dong B."/>
            <person name="Zhang L."/>
            <person name="Hu X."/>
            <person name="Sun X."/>
            <person name="Wang J."/>
            <person name="Zhao C."/>
            <person name="Wang Y."/>
            <person name="Wang D."/>
            <person name="Huang X."/>
            <person name="Wang R."/>
            <person name="Lv J."/>
            <person name="Li Y."/>
            <person name="Zhang Z."/>
            <person name="Liu B."/>
            <person name="Lu W."/>
            <person name="Hui Y."/>
            <person name="Liang J."/>
            <person name="Zhou Z."/>
            <person name="Hou R."/>
            <person name="Li X."/>
            <person name="Liu Y."/>
            <person name="Li H."/>
            <person name="Ning X."/>
            <person name="Lin Y."/>
            <person name="Zhao L."/>
            <person name="Xing Q."/>
            <person name="Dou J."/>
            <person name="Li Y."/>
            <person name="Mao J."/>
            <person name="Guo H."/>
            <person name="Dou H."/>
            <person name="Li T."/>
            <person name="Mu C."/>
            <person name="Jiang W."/>
            <person name="Fu Q."/>
            <person name="Fu X."/>
            <person name="Miao Y."/>
            <person name="Liu J."/>
            <person name="Yu Q."/>
            <person name="Li R."/>
            <person name="Liao H."/>
            <person name="Li X."/>
            <person name="Kong Y."/>
            <person name="Jiang Z."/>
            <person name="Chourrout D."/>
            <person name="Li R."/>
            <person name="Bao Z."/>
        </authorList>
    </citation>
    <scope>NUCLEOTIDE SEQUENCE [LARGE SCALE GENOMIC DNA]</scope>
    <source>
        <strain evidence="8 9">PY_sf001</strain>
    </source>
</reference>
<dbReference type="SUPFAM" id="SSF51011">
    <property type="entry name" value="Glycosyl hydrolase domain"/>
    <property type="match status" value="1"/>
</dbReference>
<dbReference type="CDD" id="cd06592">
    <property type="entry name" value="GH31_NET37"/>
    <property type="match status" value="1"/>
</dbReference>
<sequence length="662" mass="75279">MKGSVVLCLMLVVLTAATKERLTDMDNKDEEEFCSRETCGSKVTMDQNNDIVFNDASWSVHVTTGPVLGRGEASDCLSEDDLGAVRLCRDWPRYGKVVVREVAATRGLACHQVTWVQISRDFSPIDCISMTHAHWFGGAELHNQRWPINNMEIPMQPFVPEDLYVRHKSFGNVLEPFWVNSEGLGIVVSDASPIQVSVNEDQSGKICFSANNSQSYTMYTNNHLEYTICKGKHILDVVQSMSRMAFDLPIGIPDFRMVRKPIWSTWARYKTLINQSKVLDYAREIKEFGYPNSQLQIDDMYTVSYGDLDFDPIKFPDPSGMIQTLKDMGYRVTVWVHPFANLDSEVFREGVDQGYWVMDISGQVPALVRWWQGIGAILDTTNPEAAEWFINRLKTMQQEYGIDSFKFDAGEMTYLPSSYKTYRTLKNPGYYIKAFVDIVSKFGDMIEVRCGFKSQNHQIFVRMADKDSKWGYDNGLKALIPTALTLGLLGYPYILPDMIGGNGYGEVIGVDVVLPERELYIRWLQLTAFLPAMQFSFVPWDYDDEVMDIALHYVKVHEQIVSPILLRAAEDSQLSGAPLIRPLWWIAPEDQTAVTIDSEFLVGDTLLVAPILENGQRKRDVYLPKGTWVDNLTGETVEGGKWLPDYEIDLKDIATFNRIDIK</sequence>
<evidence type="ECO:0008006" key="10">
    <source>
        <dbReference type="Google" id="ProtNLM"/>
    </source>
</evidence>
<dbReference type="InterPro" id="IPR050985">
    <property type="entry name" value="Alpha-glycosidase_related"/>
</dbReference>
<dbReference type="STRING" id="6573.A0A210PJA2"/>
<dbReference type="Gene3D" id="3.20.20.80">
    <property type="entry name" value="Glycosidases"/>
    <property type="match status" value="1"/>
</dbReference>
<comment type="caution">
    <text evidence="8">The sequence shown here is derived from an EMBL/GenBank/DDBJ whole genome shotgun (WGS) entry which is preliminary data.</text>
</comment>
<evidence type="ECO:0000256" key="4">
    <source>
        <dbReference type="RuleBase" id="RU361185"/>
    </source>
</evidence>
<evidence type="ECO:0000259" key="7">
    <source>
        <dbReference type="Pfam" id="PF21365"/>
    </source>
</evidence>
<evidence type="ECO:0000256" key="3">
    <source>
        <dbReference type="ARBA" id="ARBA00023295"/>
    </source>
</evidence>
<dbReference type="PANTHER" id="PTHR43053:SF4">
    <property type="entry name" value="MYOGENESIS-REGULATING GLYCOSIDASE"/>
    <property type="match status" value="1"/>
</dbReference>
<dbReference type="AlphaFoldDB" id="A0A210PJA2"/>
<feature type="domain" description="Glycosyl hydrolase family 31 C-terminal" evidence="7">
    <location>
        <begin position="576"/>
        <end position="658"/>
    </location>
</feature>
<dbReference type="Gene3D" id="2.60.40.1180">
    <property type="entry name" value="Golgi alpha-mannosidase II"/>
    <property type="match status" value="1"/>
</dbReference>
<feature type="signal peptide" evidence="5">
    <location>
        <begin position="1"/>
        <end position="17"/>
    </location>
</feature>
<dbReference type="InterPro" id="IPR000322">
    <property type="entry name" value="Glyco_hydro_31_TIM"/>
</dbReference>
<dbReference type="EMBL" id="NEDP02076567">
    <property type="protein sequence ID" value="OWF36565.1"/>
    <property type="molecule type" value="Genomic_DNA"/>
</dbReference>
<keyword evidence="5" id="KW-0732">Signal</keyword>
<dbReference type="InterPro" id="IPR013780">
    <property type="entry name" value="Glyco_hydro_b"/>
</dbReference>